<accession>A0A1B6KKV0</accession>
<evidence type="ECO:0000256" key="2">
    <source>
        <dbReference type="ARBA" id="ARBA00022603"/>
    </source>
</evidence>
<sequence length="167" mass="18354">MSFSKNTRDFTFSRSVVHGALATYIETGQSVKNPVQCLDISIDNEEGDKWINTFGSSVIVLKSKTQLNTSTGTDGIVPGSTESNYALIEKSDFNFIYIECTTEGSSYFDCVFRKIARNGMFVLTTSDDPALYGRPPEPALRCYGGLISRTFYAPELAVRLVAAAMAR</sequence>
<name>A0A1B6KKV0_9HEMI</name>
<keyword evidence="5" id="KW-0819">tRNA processing</keyword>
<dbReference type="Gene3D" id="3.40.50.150">
    <property type="entry name" value="Vaccinia Virus protein VP39"/>
    <property type="match status" value="1"/>
</dbReference>
<dbReference type="GO" id="GO:0000049">
    <property type="term" value="F:tRNA binding"/>
    <property type="evidence" value="ECO:0007669"/>
    <property type="project" value="UniProtKB-KW"/>
</dbReference>
<evidence type="ECO:0000256" key="6">
    <source>
        <dbReference type="ARBA" id="ARBA00022884"/>
    </source>
</evidence>
<keyword evidence="4" id="KW-0949">S-adenosyl-L-methionine</keyword>
<gene>
    <name evidence="7" type="ORF">g.16244</name>
</gene>
<reference evidence="7" key="1">
    <citation type="submission" date="2015-11" db="EMBL/GenBank/DDBJ databases">
        <title>De novo transcriptome assembly of four potential Pierce s Disease insect vectors from Arizona vineyards.</title>
        <authorList>
            <person name="Tassone E.E."/>
        </authorList>
    </citation>
    <scope>NUCLEOTIDE SEQUENCE</scope>
</reference>
<dbReference type="SUPFAM" id="SSF53335">
    <property type="entry name" value="S-adenosyl-L-methionine-dependent methyltransferases"/>
    <property type="match status" value="1"/>
</dbReference>
<keyword evidence="3" id="KW-0808">Transferase</keyword>
<dbReference type="AlphaFoldDB" id="A0A1B6KKV0"/>
<evidence type="ECO:0000313" key="7">
    <source>
        <dbReference type="EMBL" id="JAT12071.1"/>
    </source>
</evidence>
<dbReference type="Pfam" id="PF02005">
    <property type="entry name" value="TRM"/>
    <property type="match status" value="1"/>
</dbReference>
<protein>
    <submittedName>
        <fullName evidence="7">Uncharacterized protein</fullName>
    </submittedName>
</protein>
<dbReference type="GO" id="GO:0032259">
    <property type="term" value="P:methylation"/>
    <property type="evidence" value="ECO:0007669"/>
    <property type="project" value="UniProtKB-KW"/>
</dbReference>
<dbReference type="EMBL" id="GEBQ01027906">
    <property type="protein sequence ID" value="JAT12071.1"/>
    <property type="molecule type" value="Transcribed_RNA"/>
</dbReference>
<dbReference type="GO" id="GO:0016423">
    <property type="term" value="F:tRNA (guanine) methyltransferase activity"/>
    <property type="evidence" value="ECO:0007669"/>
    <property type="project" value="InterPro"/>
</dbReference>
<keyword evidence="1" id="KW-0820">tRNA-binding</keyword>
<organism evidence="7">
    <name type="scientific">Graphocephala atropunctata</name>
    <dbReference type="NCBI Taxonomy" id="36148"/>
    <lineage>
        <taxon>Eukaryota</taxon>
        <taxon>Metazoa</taxon>
        <taxon>Ecdysozoa</taxon>
        <taxon>Arthropoda</taxon>
        <taxon>Hexapoda</taxon>
        <taxon>Insecta</taxon>
        <taxon>Pterygota</taxon>
        <taxon>Neoptera</taxon>
        <taxon>Paraneoptera</taxon>
        <taxon>Hemiptera</taxon>
        <taxon>Auchenorrhyncha</taxon>
        <taxon>Membracoidea</taxon>
        <taxon>Cicadellidae</taxon>
        <taxon>Cicadellinae</taxon>
        <taxon>Cicadellini</taxon>
        <taxon>Graphocephala</taxon>
    </lineage>
</organism>
<evidence type="ECO:0000256" key="1">
    <source>
        <dbReference type="ARBA" id="ARBA00022555"/>
    </source>
</evidence>
<evidence type="ECO:0000256" key="3">
    <source>
        <dbReference type="ARBA" id="ARBA00022679"/>
    </source>
</evidence>
<proteinExistence type="predicted"/>
<evidence type="ECO:0000256" key="4">
    <source>
        <dbReference type="ARBA" id="ARBA00022691"/>
    </source>
</evidence>
<dbReference type="InterPro" id="IPR002905">
    <property type="entry name" value="Trm1"/>
</dbReference>
<dbReference type="InterPro" id="IPR029063">
    <property type="entry name" value="SAM-dependent_MTases_sf"/>
</dbReference>
<evidence type="ECO:0000256" key="5">
    <source>
        <dbReference type="ARBA" id="ARBA00022694"/>
    </source>
</evidence>
<keyword evidence="6" id="KW-0694">RNA-binding</keyword>
<dbReference type="GO" id="GO:0008033">
    <property type="term" value="P:tRNA processing"/>
    <property type="evidence" value="ECO:0007669"/>
    <property type="project" value="UniProtKB-KW"/>
</dbReference>
<keyword evidence="2" id="KW-0489">Methyltransferase</keyword>